<protein>
    <recommendedName>
        <fullName evidence="4">PKD domain-containing protein</fullName>
    </recommendedName>
</protein>
<reference evidence="2 3" key="1">
    <citation type="submission" date="2019-03" db="EMBL/GenBank/DDBJ databases">
        <authorList>
            <person name="Kim M.K.M."/>
        </authorList>
    </citation>
    <scope>NUCLEOTIDE SEQUENCE [LARGE SCALE GENOMIC DNA]</scope>
    <source>
        <strain evidence="2 3">17J68-12</strain>
    </source>
</reference>
<keyword evidence="3" id="KW-1185">Reference proteome</keyword>
<name>A0A4R1BJB0_9BACT</name>
<dbReference type="OrthoDB" id="659703at2"/>
<feature type="chain" id="PRO_5020740966" description="PKD domain-containing protein" evidence="1">
    <location>
        <begin position="26"/>
        <end position="266"/>
    </location>
</feature>
<evidence type="ECO:0000256" key="1">
    <source>
        <dbReference type="SAM" id="SignalP"/>
    </source>
</evidence>
<dbReference type="RefSeq" id="WP_131447256.1">
    <property type="nucleotide sequence ID" value="NZ_SJZI01000008.1"/>
</dbReference>
<dbReference type="AlphaFoldDB" id="A0A4R1BJB0"/>
<gene>
    <name evidence="2" type="ORF">EPD60_04440</name>
</gene>
<dbReference type="Proteomes" id="UP000295334">
    <property type="component" value="Unassembled WGS sequence"/>
</dbReference>
<evidence type="ECO:0000313" key="3">
    <source>
        <dbReference type="Proteomes" id="UP000295334"/>
    </source>
</evidence>
<organism evidence="2 3">
    <name type="scientific">Flaviaesturariibacter flavus</name>
    <dbReference type="NCBI Taxonomy" id="2502780"/>
    <lineage>
        <taxon>Bacteria</taxon>
        <taxon>Pseudomonadati</taxon>
        <taxon>Bacteroidota</taxon>
        <taxon>Chitinophagia</taxon>
        <taxon>Chitinophagales</taxon>
        <taxon>Chitinophagaceae</taxon>
        <taxon>Flaviaestuariibacter</taxon>
    </lineage>
</organism>
<dbReference type="PROSITE" id="PS51257">
    <property type="entry name" value="PROKAR_LIPOPROTEIN"/>
    <property type="match status" value="1"/>
</dbReference>
<keyword evidence="1" id="KW-0732">Signal</keyword>
<evidence type="ECO:0000313" key="2">
    <source>
        <dbReference type="EMBL" id="TCJ17445.1"/>
    </source>
</evidence>
<proteinExistence type="predicted"/>
<evidence type="ECO:0008006" key="4">
    <source>
        <dbReference type="Google" id="ProtNLM"/>
    </source>
</evidence>
<sequence>MRKSFLLLAIPVVTFFVSCSKPAVSNDDDEPASTGSRVCDSLRANRITGNNNALVGDYVTLRIREQIFANDFVYINWWGPGNYSDQGHSSISFSNVNLGTSGWYHVRLSSMNQGCEKEDSVYVNVGLPQGTPSCNLALNTISYSNMGTAPITTVTKTFNSLNLRVLRAGSSSGSIELQFHPYFRDKEPIDGIYEVSTNPAQNDFLANSIYISSVAQSIFFQGNNEQQKIYISHVNGKLQAQFCNIAMSGSNGWSWTTAVSGTLREL</sequence>
<comment type="caution">
    <text evidence="2">The sequence shown here is derived from an EMBL/GenBank/DDBJ whole genome shotgun (WGS) entry which is preliminary data.</text>
</comment>
<accession>A0A4R1BJB0</accession>
<dbReference type="EMBL" id="SJZI01000008">
    <property type="protein sequence ID" value="TCJ17445.1"/>
    <property type="molecule type" value="Genomic_DNA"/>
</dbReference>
<feature type="signal peptide" evidence="1">
    <location>
        <begin position="1"/>
        <end position="25"/>
    </location>
</feature>